<sequence>MTHVDSGWAGAIQRKVKRNREVHLMARPQQVPPNGVELSRLLTVRGRQGAHDWLTNVLGVPLTLNFVRTAATKRQIPSREVGGALMFSTQDLFDWAMSLTERTA</sequence>
<name>A0AA37UY85_9MYCO</name>
<evidence type="ECO:0000313" key="1">
    <source>
        <dbReference type="EMBL" id="GLB83491.1"/>
    </source>
</evidence>
<protein>
    <submittedName>
        <fullName evidence="1">Uncharacterized protein</fullName>
    </submittedName>
</protein>
<evidence type="ECO:0000313" key="2">
    <source>
        <dbReference type="Proteomes" id="UP001165663"/>
    </source>
</evidence>
<dbReference type="AlphaFoldDB" id="A0AA37UY85"/>
<comment type="caution">
    <text evidence="1">The sequence shown here is derived from an EMBL/GenBank/DDBJ whole genome shotgun (WGS) entry which is preliminary data.</text>
</comment>
<accession>A0AA37UY85</accession>
<proteinExistence type="predicted"/>
<dbReference type="Proteomes" id="UP001165663">
    <property type="component" value="Unassembled WGS sequence"/>
</dbReference>
<gene>
    <name evidence="1" type="ORF">SRL2020028_27470</name>
</gene>
<organism evidence="1 2">
    <name type="scientific">Mycobacterium kiyosense</name>
    <dbReference type="NCBI Taxonomy" id="2871094"/>
    <lineage>
        <taxon>Bacteria</taxon>
        <taxon>Bacillati</taxon>
        <taxon>Actinomycetota</taxon>
        <taxon>Actinomycetes</taxon>
        <taxon>Mycobacteriales</taxon>
        <taxon>Mycobacteriaceae</taxon>
        <taxon>Mycobacterium</taxon>
    </lineage>
</organism>
<dbReference type="EMBL" id="BRXE01000027">
    <property type="protein sequence ID" value="GLB83491.1"/>
    <property type="molecule type" value="Genomic_DNA"/>
</dbReference>
<reference evidence="1" key="1">
    <citation type="submission" date="2022-07" db="EMBL/GenBank/DDBJ databases">
        <title>Mycobacterium kiyosense sp. nov., scotochromogenic slow-glowing species isolated from respiratory specimens.</title>
        <authorList>
            <person name="Fukano H."/>
            <person name="Kazumi Y."/>
            <person name="Sakagami N."/>
            <person name="Ato M."/>
            <person name="Mitarai S."/>
            <person name="Hoshino Y."/>
        </authorList>
    </citation>
    <scope>NUCLEOTIDE SEQUENCE</scope>
    <source>
        <strain evidence="1">SRL2020-028</strain>
    </source>
</reference>